<evidence type="ECO:0000256" key="1">
    <source>
        <dbReference type="ARBA" id="ARBA00001974"/>
    </source>
</evidence>
<dbReference type="PANTHER" id="PTHR11552">
    <property type="entry name" value="GLUCOSE-METHANOL-CHOLINE GMC OXIDOREDUCTASE"/>
    <property type="match status" value="1"/>
</dbReference>
<evidence type="ECO:0000256" key="3">
    <source>
        <dbReference type="ARBA" id="ARBA00022630"/>
    </source>
</evidence>
<evidence type="ECO:0000256" key="4">
    <source>
        <dbReference type="ARBA" id="ARBA00022827"/>
    </source>
</evidence>
<gene>
    <name evidence="8" type="ORF">RAS12_29745</name>
</gene>
<evidence type="ECO:0000259" key="6">
    <source>
        <dbReference type="PROSITE" id="PS00623"/>
    </source>
</evidence>
<comment type="cofactor">
    <cofactor evidence="1">
        <name>FAD</name>
        <dbReference type="ChEBI" id="CHEBI:57692"/>
    </cofactor>
</comment>
<dbReference type="Pfam" id="PF00732">
    <property type="entry name" value="GMC_oxred_N"/>
    <property type="match status" value="1"/>
</dbReference>
<protein>
    <submittedName>
        <fullName evidence="8">GMC family oxidoreductase N-terminal domain-containing protein</fullName>
    </submittedName>
</protein>
<dbReference type="Proteomes" id="UP001234798">
    <property type="component" value="Chromosome"/>
</dbReference>
<dbReference type="PANTHER" id="PTHR11552:SF147">
    <property type="entry name" value="CHOLINE DEHYDROGENASE, MITOCHONDRIAL"/>
    <property type="match status" value="1"/>
</dbReference>
<dbReference type="RefSeq" id="WP_306944096.1">
    <property type="nucleotide sequence ID" value="NZ_CP132976.1"/>
</dbReference>
<keyword evidence="9" id="KW-1185">Reference proteome</keyword>
<accession>A0ABY9M1V4</accession>
<feature type="domain" description="Glucose-methanol-choline oxidoreductase N-terminal" evidence="7">
    <location>
        <begin position="252"/>
        <end position="266"/>
    </location>
</feature>
<sequence length="534" mass="58499">MGDYDFIIAGGGTAGCILANRLSADGKHRVLMLEAGHEARSMWISIPAGFSKLLVNPDYNWRFATEPEDNVYGRTIAVPRGKGVGGSTLINGMIYVRGQPQDYDGWEAAGATGWNYAQAERLFRKIETYEPGGETRGKHGPMHLEEVAERFPVSDAFLRAAQEDGQPLNADYNSGNQAGVGYYQVLQHRGRRWSVVDGYMKPAAGRKNLSVECGAHVTRLVFEGKRCVGVVYRKNGQEHTVRARRETVLCMGAVQSPQLLELSGVGNPALLQSFNIPLVHAQTQVGENYIDHFATRMNWRVKDAVTLNEMSRGWRLVQQVARYYTHHKGILTLGTGLVHGFVKSAPDLPTPDVQFFFVHASYANAAERILDRHPGMTIGVAQLRPESVGTIHIKSADPLAGPSIRPNFLSAQVDRDSLVGGMRVARRIVEQPAMQRYVEAEVSPGTGVDSDEDWLDFARRNGQTIYHPIGTCRMGSDAAAVTDVRLRVNGLTGLRVVDASVMPKMVSGNTQAAVMMVAERGAEMILEDAAQAQA</sequence>
<dbReference type="Gene3D" id="3.30.560.10">
    <property type="entry name" value="Glucose Oxidase, domain 3"/>
    <property type="match status" value="1"/>
</dbReference>
<reference evidence="8 9" key="1">
    <citation type="submission" date="2023-08" db="EMBL/GenBank/DDBJ databases">
        <title>Achromobacter seleniivolatilans sp. nov., isolated from seleniferous soil.</title>
        <authorList>
            <person name="Zhang S."/>
            <person name="Li K."/>
            <person name="Peng J."/>
            <person name="Zhao Q."/>
            <person name="Wang H."/>
            <person name="Guo Y."/>
        </authorList>
    </citation>
    <scope>NUCLEOTIDE SEQUENCE [LARGE SCALE GENOMIC DNA]</scope>
    <source>
        <strain evidence="8 9">R39</strain>
    </source>
</reference>
<dbReference type="InterPro" id="IPR012132">
    <property type="entry name" value="GMC_OxRdtase"/>
</dbReference>
<evidence type="ECO:0000313" key="9">
    <source>
        <dbReference type="Proteomes" id="UP001234798"/>
    </source>
</evidence>
<evidence type="ECO:0000313" key="8">
    <source>
        <dbReference type="EMBL" id="WMD20725.1"/>
    </source>
</evidence>
<dbReference type="PIRSF" id="PIRSF000137">
    <property type="entry name" value="Alcohol_oxidase"/>
    <property type="match status" value="1"/>
</dbReference>
<evidence type="ECO:0000256" key="2">
    <source>
        <dbReference type="ARBA" id="ARBA00010790"/>
    </source>
</evidence>
<evidence type="ECO:0000256" key="5">
    <source>
        <dbReference type="RuleBase" id="RU003968"/>
    </source>
</evidence>
<dbReference type="InterPro" id="IPR007867">
    <property type="entry name" value="GMC_OxRtase_C"/>
</dbReference>
<dbReference type="SUPFAM" id="SSF51905">
    <property type="entry name" value="FAD/NAD(P)-binding domain"/>
    <property type="match status" value="1"/>
</dbReference>
<dbReference type="EMBL" id="CP132976">
    <property type="protein sequence ID" value="WMD20725.1"/>
    <property type="molecule type" value="Genomic_DNA"/>
</dbReference>
<keyword evidence="3 5" id="KW-0285">Flavoprotein</keyword>
<dbReference type="Gene3D" id="3.50.50.60">
    <property type="entry name" value="FAD/NAD(P)-binding domain"/>
    <property type="match status" value="1"/>
</dbReference>
<proteinExistence type="inferred from homology"/>
<comment type="similarity">
    <text evidence="2 5">Belongs to the GMC oxidoreductase family.</text>
</comment>
<feature type="domain" description="Glucose-methanol-choline oxidoreductase N-terminal" evidence="6">
    <location>
        <begin position="81"/>
        <end position="104"/>
    </location>
</feature>
<dbReference type="InterPro" id="IPR036188">
    <property type="entry name" value="FAD/NAD-bd_sf"/>
</dbReference>
<keyword evidence="4 5" id="KW-0274">FAD</keyword>
<organism evidence="8 9">
    <name type="scientific">Achromobacter seleniivolatilans</name>
    <dbReference type="NCBI Taxonomy" id="3047478"/>
    <lineage>
        <taxon>Bacteria</taxon>
        <taxon>Pseudomonadati</taxon>
        <taxon>Pseudomonadota</taxon>
        <taxon>Betaproteobacteria</taxon>
        <taxon>Burkholderiales</taxon>
        <taxon>Alcaligenaceae</taxon>
        <taxon>Achromobacter</taxon>
    </lineage>
</organism>
<dbReference type="SUPFAM" id="SSF54373">
    <property type="entry name" value="FAD-linked reductases, C-terminal domain"/>
    <property type="match status" value="1"/>
</dbReference>
<dbReference type="Pfam" id="PF05199">
    <property type="entry name" value="GMC_oxred_C"/>
    <property type="match status" value="1"/>
</dbReference>
<dbReference type="InterPro" id="IPR000172">
    <property type="entry name" value="GMC_OxRdtase_N"/>
</dbReference>
<dbReference type="PROSITE" id="PS00624">
    <property type="entry name" value="GMC_OXRED_2"/>
    <property type="match status" value="1"/>
</dbReference>
<name>A0ABY9M1V4_9BURK</name>
<dbReference type="PROSITE" id="PS00623">
    <property type="entry name" value="GMC_OXRED_1"/>
    <property type="match status" value="1"/>
</dbReference>
<evidence type="ECO:0000259" key="7">
    <source>
        <dbReference type="PROSITE" id="PS00624"/>
    </source>
</evidence>